<organism evidence="1 2">
    <name type="scientific">Pisolithus tinctorius Marx 270</name>
    <dbReference type="NCBI Taxonomy" id="870435"/>
    <lineage>
        <taxon>Eukaryota</taxon>
        <taxon>Fungi</taxon>
        <taxon>Dikarya</taxon>
        <taxon>Basidiomycota</taxon>
        <taxon>Agaricomycotina</taxon>
        <taxon>Agaricomycetes</taxon>
        <taxon>Agaricomycetidae</taxon>
        <taxon>Boletales</taxon>
        <taxon>Sclerodermatineae</taxon>
        <taxon>Pisolithaceae</taxon>
        <taxon>Pisolithus</taxon>
    </lineage>
</organism>
<dbReference type="AlphaFoldDB" id="A0A0C3PIZ2"/>
<name>A0A0C3PIZ2_PISTI</name>
<dbReference type="HOGENOM" id="CLU_2528343_0_0_1"/>
<evidence type="ECO:0000313" key="1">
    <source>
        <dbReference type="EMBL" id="KIO08094.1"/>
    </source>
</evidence>
<dbReference type="OrthoDB" id="2707573at2759"/>
<proteinExistence type="predicted"/>
<reference evidence="1 2" key="1">
    <citation type="submission" date="2014-04" db="EMBL/GenBank/DDBJ databases">
        <authorList>
            <consortium name="DOE Joint Genome Institute"/>
            <person name="Kuo A."/>
            <person name="Kohler A."/>
            <person name="Costa M.D."/>
            <person name="Nagy L.G."/>
            <person name="Floudas D."/>
            <person name="Copeland A."/>
            <person name="Barry K.W."/>
            <person name="Cichocki N."/>
            <person name="Veneault-Fourrey C."/>
            <person name="LaButti K."/>
            <person name="Lindquist E.A."/>
            <person name="Lipzen A."/>
            <person name="Lundell T."/>
            <person name="Morin E."/>
            <person name="Murat C."/>
            <person name="Sun H."/>
            <person name="Tunlid A."/>
            <person name="Henrissat B."/>
            <person name="Grigoriev I.V."/>
            <person name="Hibbett D.S."/>
            <person name="Martin F."/>
            <person name="Nordberg H.P."/>
            <person name="Cantor M.N."/>
            <person name="Hua S.X."/>
        </authorList>
    </citation>
    <scope>NUCLEOTIDE SEQUENCE [LARGE SCALE GENOMIC DNA]</scope>
    <source>
        <strain evidence="1 2">Marx 270</strain>
    </source>
</reference>
<accession>A0A0C3PIZ2</accession>
<dbReference type="Proteomes" id="UP000054217">
    <property type="component" value="Unassembled WGS sequence"/>
</dbReference>
<dbReference type="EMBL" id="KN831958">
    <property type="protein sequence ID" value="KIO08094.1"/>
    <property type="molecule type" value="Genomic_DNA"/>
</dbReference>
<reference evidence="2" key="2">
    <citation type="submission" date="2015-01" db="EMBL/GenBank/DDBJ databases">
        <title>Evolutionary Origins and Diversification of the Mycorrhizal Mutualists.</title>
        <authorList>
            <consortium name="DOE Joint Genome Institute"/>
            <consortium name="Mycorrhizal Genomics Consortium"/>
            <person name="Kohler A."/>
            <person name="Kuo A."/>
            <person name="Nagy L.G."/>
            <person name="Floudas D."/>
            <person name="Copeland A."/>
            <person name="Barry K.W."/>
            <person name="Cichocki N."/>
            <person name="Veneault-Fourrey C."/>
            <person name="LaButti K."/>
            <person name="Lindquist E.A."/>
            <person name="Lipzen A."/>
            <person name="Lundell T."/>
            <person name="Morin E."/>
            <person name="Murat C."/>
            <person name="Riley R."/>
            <person name="Ohm R."/>
            <person name="Sun H."/>
            <person name="Tunlid A."/>
            <person name="Henrissat B."/>
            <person name="Grigoriev I.V."/>
            <person name="Hibbett D.S."/>
            <person name="Martin F."/>
        </authorList>
    </citation>
    <scope>NUCLEOTIDE SEQUENCE [LARGE SCALE GENOMIC DNA]</scope>
    <source>
        <strain evidence="2">Marx 270</strain>
    </source>
</reference>
<keyword evidence="2" id="KW-1185">Reference proteome</keyword>
<dbReference type="InParanoid" id="A0A0C3PIZ2"/>
<protein>
    <submittedName>
        <fullName evidence="1">Uncharacterized protein</fullName>
    </submittedName>
</protein>
<evidence type="ECO:0000313" key="2">
    <source>
        <dbReference type="Proteomes" id="UP000054217"/>
    </source>
</evidence>
<gene>
    <name evidence="1" type="ORF">M404DRAFT_23365</name>
</gene>
<sequence length="84" mass="9159">MSLVGRVLINVFNHTVHVSLIVHIGYPATYLRACVTHAEGSGEDVGSESSYQKGGDDDMQLLEQDMCDDHHATMDLVKMTAVTP</sequence>